<dbReference type="SUPFAM" id="SSF46938">
    <property type="entry name" value="CRAL/TRIO N-terminal domain"/>
    <property type="match status" value="1"/>
</dbReference>
<dbReference type="Gene3D" id="1.10.8.20">
    <property type="entry name" value="N-terminal domain of phosphatidylinositol transfer protein sec14p"/>
    <property type="match status" value="1"/>
</dbReference>
<dbReference type="CDD" id="cd00170">
    <property type="entry name" value="SEC14"/>
    <property type="match status" value="1"/>
</dbReference>
<accession>A0AAV4RKB4</accession>
<dbReference type="PANTHER" id="PTHR10174:SF130">
    <property type="entry name" value="ALPHA-TOCOPHEROL TRANSFER PROTEIN-LIKE"/>
    <property type="match status" value="1"/>
</dbReference>
<evidence type="ECO:0000313" key="2">
    <source>
        <dbReference type="EMBL" id="GIY21479.1"/>
    </source>
</evidence>
<dbReference type="Proteomes" id="UP001054837">
    <property type="component" value="Unassembled WGS sequence"/>
</dbReference>
<dbReference type="InterPro" id="IPR036273">
    <property type="entry name" value="CRAL/TRIO_N_dom_sf"/>
</dbReference>
<gene>
    <name evidence="2" type="ORF">CDAR_184602</name>
</gene>
<dbReference type="GO" id="GO:1902936">
    <property type="term" value="F:phosphatidylinositol bisphosphate binding"/>
    <property type="evidence" value="ECO:0007669"/>
    <property type="project" value="TreeGrafter"/>
</dbReference>
<dbReference type="InterPro" id="IPR001251">
    <property type="entry name" value="CRAL-TRIO_dom"/>
</dbReference>
<keyword evidence="3" id="KW-1185">Reference proteome</keyword>
<dbReference type="InterPro" id="IPR011074">
    <property type="entry name" value="CRAL/TRIO_N_dom"/>
</dbReference>
<feature type="domain" description="CRAL/TRIO N-terminal" evidence="1">
    <location>
        <begin position="65"/>
        <end position="90"/>
    </location>
</feature>
<organism evidence="2 3">
    <name type="scientific">Caerostris darwini</name>
    <dbReference type="NCBI Taxonomy" id="1538125"/>
    <lineage>
        <taxon>Eukaryota</taxon>
        <taxon>Metazoa</taxon>
        <taxon>Ecdysozoa</taxon>
        <taxon>Arthropoda</taxon>
        <taxon>Chelicerata</taxon>
        <taxon>Arachnida</taxon>
        <taxon>Araneae</taxon>
        <taxon>Araneomorphae</taxon>
        <taxon>Entelegynae</taxon>
        <taxon>Araneoidea</taxon>
        <taxon>Araneidae</taxon>
        <taxon>Caerostris</taxon>
    </lineage>
</organism>
<dbReference type="GO" id="GO:0016020">
    <property type="term" value="C:membrane"/>
    <property type="evidence" value="ECO:0007669"/>
    <property type="project" value="TreeGrafter"/>
</dbReference>
<sequence>MDIRDPATAKIGEEIFPFEMETVPEYFLKKAEVELHDTPDRRAQGLREIKELVKNDEHTKNIEFDDEFLLQYLRVRKYDVARAFTQLKAFVAAKKKYPLMFTNFRYDKIVKATNDKVMSMLPWRCQDGCAIMLVELDNWKPEDFTVEEVKRAYLLFLSESLRNPMTQINGFKVIFDLKSNPLRHLKHFTPENVYLLYHGTQVIFHNTTETLLNHFPKAVLPKQYGGDLQNYNMAEWVKKAMAPEKLAALGGRPREMND</sequence>
<evidence type="ECO:0000259" key="1">
    <source>
        <dbReference type="SMART" id="SM01100"/>
    </source>
</evidence>
<dbReference type="Gene3D" id="3.40.525.10">
    <property type="entry name" value="CRAL-TRIO lipid binding domain"/>
    <property type="match status" value="1"/>
</dbReference>
<dbReference type="Pfam" id="PF03765">
    <property type="entry name" value="CRAL_TRIO_N"/>
    <property type="match status" value="1"/>
</dbReference>
<name>A0AAV4RKB4_9ARAC</name>
<dbReference type="InterPro" id="IPR036865">
    <property type="entry name" value="CRAL-TRIO_dom_sf"/>
</dbReference>
<reference evidence="2 3" key="1">
    <citation type="submission" date="2021-06" db="EMBL/GenBank/DDBJ databases">
        <title>Caerostris darwini draft genome.</title>
        <authorList>
            <person name="Kono N."/>
            <person name="Arakawa K."/>
        </authorList>
    </citation>
    <scope>NUCLEOTIDE SEQUENCE [LARGE SCALE GENOMIC DNA]</scope>
</reference>
<dbReference type="Gene3D" id="1.20.5.1200">
    <property type="entry name" value="Alpha-tocopherol transfer"/>
    <property type="match status" value="1"/>
</dbReference>
<comment type="caution">
    <text evidence="2">The sequence shown here is derived from an EMBL/GenBank/DDBJ whole genome shotgun (WGS) entry which is preliminary data.</text>
</comment>
<dbReference type="EMBL" id="BPLQ01006302">
    <property type="protein sequence ID" value="GIY21479.1"/>
    <property type="molecule type" value="Genomic_DNA"/>
</dbReference>
<protein>
    <recommendedName>
        <fullName evidence="1">CRAL/TRIO N-terminal domain-containing protein</fullName>
    </recommendedName>
</protein>
<dbReference type="Pfam" id="PF00650">
    <property type="entry name" value="CRAL_TRIO"/>
    <property type="match status" value="1"/>
</dbReference>
<dbReference type="AlphaFoldDB" id="A0AAV4RKB4"/>
<proteinExistence type="predicted"/>
<evidence type="ECO:0000313" key="3">
    <source>
        <dbReference type="Proteomes" id="UP001054837"/>
    </source>
</evidence>
<dbReference type="SMART" id="SM01100">
    <property type="entry name" value="CRAL_TRIO_N"/>
    <property type="match status" value="1"/>
</dbReference>
<dbReference type="SUPFAM" id="SSF52087">
    <property type="entry name" value="CRAL/TRIO domain"/>
    <property type="match status" value="1"/>
</dbReference>
<dbReference type="PANTHER" id="PTHR10174">
    <property type="entry name" value="ALPHA-TOCOPHEROL TRANSFER PROTEIN-RELATED"/>
    <property type="match status" value="1"/>
</dbReference>